<dbReference type="AlphaFoldDB" id="A0A2G8LG91"/>
<keyword evidence="3" id="KW-1185">Reference proteome</keyword>
<comment type="caution">
    <text evidence="2">The sequence shown here is derived from an EMBL/GenBank/DDBJ whole genome shotgun (WGS) entry which is preliminary data.</text>
</comment>
<proteinExistence type="predicted"/>
<evidence type="ECO:0000313" key="3">
    <source>
        <dbReference type="Proteomes" id="UP000230750"/>
    </source>
</evidence>
<accession>A0A2G8LG91</accession>
<sequence>MENTEGDNEPSVHAPQEKSTINGDSVIETRLRRQRRKKTFADEGEVAQSNRYKQKYIPKWERIPEYQAWLTRNPKTRRAHCLYCNVDINIDKGKTQLSRHCQRIKHRKNERLWHRKPLKSQPTAAAVVKSSCKFLGQQVQHAEAQLIFFLVENNLPLSLTDPLSGMVQMLPSIGDPVQRLMLSPEKATSMVTQGFSCYFKQNVFEKLKNVVFSVVLDVAHDKHDNRHLVVCITFCDKKLQLQVDVLDIFEVQGNSVESLFDKLRATLTEMEEAGVPPKNWLDSLLTPPMTFMKQHTI</sequence>
<feature type="region of interest" description="Disordered" evidence="1">
    <location>
        <begin position="1"/>
        <end position="45"/>
    </location>
</feature>
<dbReference type="EMBL" id="MRZV01000087">
    <property type="protein sequence ID" value="PIK59266.1"/>
    <property type="molecule type" value="Genomic_DNA"/>
</dbReference>
<dbReference type="Proteomes" id="UP000230750">
    <property type="component" value="Unassembled WGS sequence"/>
</dbReference>
<evidence type="ECO:0000313" key="2">
    <source>
        <dbReference type="EMBL" id="PIK59266.1"/>
    </source>
</evidence>
<reference evidence="2 3" key="1">
    <citation type="journal article" date="2017" name="PLoS Biol.">
        <title>The sea cucumber genome provides insights into morphological evolution and visceral regeneration.</title>
        <authorList>
            <person name="Zhang X."/>
            <person name="Sun L."/>
            <person name="Yuan J."/>
            <person name="Sun Y."/>
            <person name="Gao Y."/>
            <person name="Zhang L."/>
            <person name="Li S."/>
            <person name="Dai H."/>
            <person name="Hamel J.F."/>
            <person name="Liu C."/>
            <person name="Yu Y."/>
            <person name="Liu S."/>
            <person name="Lin W."/>
            <person name="Guo K."/>
            <person name="Jin S."/>
            <person name="Xu P."/>
            <person name="Storey K.B."/>
            <person name="Huan P."/>
            <person name="Zhang T."/>
            <person name="Zhou Y."/>
            <person name="Zhang J."/>
            <person name="Lin C."/>
            <person name="Li X."/>
            <person name="Xing L."/>
            <person name="Huo D."/>
            <person name="Sun M."/>
            <person name="Wang L."/>
            <person name="Mercier A."/>
            <person name="Li F."/>
            <person name="Yang H."/>
            <person name="Xiang J."/>
        </authorList>
    </citation>
    <scope>NUCLEOTIDE SEQUENCE [LARGE SCALE GENOMIC DNA]</scope>
    <source>
        <strain evidence="2">Shaxun</strain>
        <tissue evidence="2">Muscle</tissue>
    </source>
</reference>
<organism evidence="2 3">
    <name type="scientific">Stichopus japonicus</name>
    <name type="common">Sea cucumber</name>
    <dbReference type="NCBI Taxonomy" id="307972"/>
    <lineage>
        <taxon>Eukaryota</taxon>
        <taxon>Metazoa</taxon>
        <taxon>Echinodermata</taxon>
        <taxon>Eleutherozoa</taxon>
        <taxon>Echinozoa</taxon>
        <taxon>Holothuroidea</taxon>
        <taxon>Aspidochirotacea</taxon>
        <taxon>Aspidochirotida</taxon>
        <taxon>Stichopodidae</taxon>
        <taxon>Apostichopus</taxon>
    </lineage>
</organism>
<name>A0A2G8LG91_STIJA</name>
<protein>
    <submittedName>
        <fullName evidence="2">Transposon-derived Buster3 transposase-like protein</fullName>
    </submittedName>
</protein>
<dbReference type="OrthoDB" id="10023262at2759"/>
<evidence type="ECO:0000256" key="1">
    <source>
        <dbReference type="SAM" id="MobiDB-lite"/>
    </source>
</evidence>
<gene>
    <name evidence="2" type="ORF">BSL78_03776</name>
</gene>